<feature type="compositionally biased region" description="Gly residues" evidence="1">
    <location>
        <begin position="117"/>
        <end position="135"/>
    </location>
</feature>
<name>A0A7X2H0U5_9BACL</name>
<accession>A0A7X2H0U5</accession>
<feature type="signal peptide" evidence="2">
    <location>
        <begin position="1"/>
        <end position="20"/>
    </location>
</feature>
<dbReference type="AlphaFoldDB" id="A0A7X2H0U5"/>
<evidence type="ECO:0008006" key="5">
    <source>
        <dbReference type="Google" id="ProtNLM"/>
    </source>
</evidence>
<dbReference type="Proteomes" id="UP000463051">
    <property type="component" value="Unassembled WGS sequence"/>
</dbReference>
<keyword evidence="2" id="KW-0732">Signal</keyword>
<feature type="chain" id="PRO_5038339149" description="DUF5666 domain-containing protein" evidence="2">
    <location>
        <begin position="21"/>
        <end position="219"/>
    </location>
</feature>
<comment type="caution">
    <text evidence="3">The sequence shown here is derived from an EMBL/GenBank/DDBJ whole genome shotgun (WGS) entry which is preliminary data.</text>
</comment>
<dbReference type="RefSeq" id="WP_154116040.1">
    <property type="nucleotide sequence ID" value="NZ_WJXB01000001.1"/>
</dbReference>
<feature type="region of interest" description="Disordered" evidence="1">
    <location>
        <begin position="196"/>
        <end position="219"/>
    </location>
</feature>
<dbReference type="PROSITE" id="PS51257">
    <property type="entry name" value="PROKAR_LIPOPROTEIN"/>
    <property type="match status" value="1"/>
</dbReference>
<feature type="region of interest" description="Disordered" evidence="1">
    <location>
        <begin position="35"/>
        <end position="59"/>
    </location>
</feature>
<dbReference type="EMBL" id="WJXB01000001">
    <property type="protein sequence ID" value="MRN51455.1"/>
    <property type="molecule type" value="Genomic_DNA"/>
</dbReference>
<evidence type="ECO:0000313" key="4">
    <source>
        <dbReference type="Proteomes" id="UP000463051"/>
    </source>
</evidence>
<reference evidence="3 4" key="1">
    <citation type="submission" date="2019-11" db="EMBL/GenBank/DDBJ databases">
        <title>Paenibacillus monticola sp. nov., a novel PGPR strain isolated from mountain sample in China.</title>
        <authorList>
            <person name="Zhao Q."/>
            <person name="Li H.-P."/>
            <person name="Zhang J.-L."/>
        </authorList>
    </citation>
    <scope>NUCLEOTIDE SEQUENCE [LARGE SCALE GENOMIC DNA]</scope>
    <source>
        <strain evidence="3 4">LC-T2</strain>
    </source>
</reference>
<evidence type="ECO:0000256" key="1">
    <source>
        <dbReference type="SAM" id="MobiDB-lite"/>
    </source>
</evidence>
<feature type="region of interest" description="Disordered" evidence="1">
    <location>
        <begin position="83"/>
        <end position="138"/>
    </location>
</feature>
<protein>
    <recommendedName>
        <fullName evidence="5">DUF5666 domain-containing protein</fullName>
    </recommendedName>
</protein>
<feature type="compositionally biased region" description="Gly residues" evidence="1">
    <location>
        <begin position="83"/>
        <end position="92"/>
    </location>
</feature>
<proteinExistence type="predicted"/>
<organism evidence="3 4">
    <name type="scientific">Paenibacillus monticola</name>
    <dbReference type="NCBI Taxonomy" id="2666075"/>
    <lineage>
        <taxon>Bacteria</taxon>
        <taxon>Bacillati</taxon>
        <taxon>Bacillota</taxon>
        <taxon>Bacilli</taxon>
        <taxon>Bacillales</taxon>
        <taxon>Paenibacillaceae</taxon>
        <taxon>Paenibacillus</taxon>
    </lineage>
</organism>
<keyword evidence="4" id="KW-1185">Reference proteome</keyword>
<sequence>MKKCIPFMISGGLLASILLAGCGTNTNTNTKVQTDASAAQPVPSAGANENGNPNKAMNIGKIKSISGSTITIYAADMTMAPGQNGGGNGTGVPQGDQSAAPQGSAGGEQGTAPEGGMQEGSGGQDRGMRGGGMQGGRMQQNFSAETTDITIGADTTISSVTFDNGSQKESTLSLADLKADDIIRYTLKTDSTEAASITLNNGNPGGGMARGNDSTTSTN</sequence>
<evidence type="ECO:0000256" key="2">
    <source>
        <dbReference type="SAM" id="SignalP"/>
    </source>
</evidence>
<evidence type="ECO:0000313" key="3">
    <source>
        <dbReference type="EMBL" id="MRN51455.1"/>
    </source>
</evidence>
<gene>
    <name evidence="3" type="ORF">GJB61_00330</name>
</gene>